<sequence>MSTGNEVSAMVSLPTFSPAPSCTQDIYYVIVQDISCVDSGGSEVACRYFHLGPTTSTSDCFPTAWTPTPGAYISPGTCPDGYTVACAQSDMGEPENTGTCCPSGFSCQTDSTGFPWYTTDLCVQHMADTLTYVYTTRTPGEDFETTTITGGGGLNAFGVAIRWQASDLIASTTPMTSTSLPVTTLASTLSFSPSPGSTPTSTPAYTPTSSPASTVPSSPTSTPLAIETNASSDPGDLSIGTRVGIGVGAGIAFIVIFIGSYLLWRTWRKKRSRSASPSDGLPGGKSMLAVAMSGLSISTTSTRLESALVWPYQTEWYELPERREPAELWSGSRWR</sequence>
<reference evidence="1 2" key="1">
    <citation type="journal article" date="2022" name="New Phytol.">
        <title>Ecological generalism drives hyperdiversity of secondary metabolite gene clusters in xylarialean endophytes.</title>
        <authorList>
            <person name="Franco M.E.E."/>
            <person name="Wisecaver J.H."/>
            <person name="Arnold A.E."/>
            <person name="Ju Y.M."/>
            <person name="Slot J.C."/>
            <person name="Ahrendt S."/>
            <person name="Moore L.P."/>
            <person name="Eastman K.E."/>
            <person name="Scott K."/>
            <person name="Konkel Z."/>
            <person name="Mondo S.J."/>
            <person name="Kuo A."/>
            <person name="Hayes R.D."/>
            <person name="Haridas S."/>
            <person name="Andreopoulos B."/>
            <person name="Riley R."/>
            <person name="LaButti K."/>
            <person name="Pangilinan J."/>
            <person name="Lipzen A."/>
            <person name="Amirebrahimi M."/>
            <person name="Yan J."/>
            <person name="Adam C."/>
            <person name="Keymanesh K."/>
            <person name="Ng V."/>
            <person name="Louie K."/>
            <person name="Northen T."/>
            <person name="Drula E."/>
            <person name="Henrissat B."/>
            <person name="Hsieh H.M."/>
            <person name="Youens-Clark K."/>
            <person name="Lutzoni F."/>
            <person name="Miadlikowska J."/>
            <person name="Eastwood D.C."/>
            <person name="Hamelin R.C."/>
            <person name="Grigoriev I.V."/>
            <person name="U'Ren J.M."/>
        </authorList>
    </citation>
    <scope>NUCLEOTIDE SEQUENCE [LARGE SCALE GENOMIC DNA]</scope>
    <source>
        <strain evidence="1 2">ER1909</strain>
    </source>
</reference>
<accession>A0ACC0D2J4</accession>
<dbReference type="EMBL" id="MU394311">
    <property type="protein sequence ID" value="KAI6086953.1"/>
    <property type="molecule type" value="Genomic_DNA"/>
</dbReference>
<protein>
    <submittedName>
        <fullName evidence="1">Uncharacterized protein</fullName>
    </submittedName>
</protein>
<dbReference type="Proteomes" id="UP001497680">
    <property type="component" value="Unassembled WGS sequence"/>
</dbReference>
<name>A0ACC0D2J4_9PEZI</name>
<evidence type="ECO:0000313" key="2">
    <source>
        <dbReference type="Proteomes" id="UP001497680"/>
    </source>
</evidence>
<proteinExistence type="predicted"/>
<comment type="caution">
    <text evidence="1">The sequence shown here is derived from an EMBL/GenBank/DDBJ whole genome shotgun (WGS) entry which is preliminary data.</text>
</comment>
<keyword evidence="2" id="KW-1185">Reference proteome</keyword>
<organism evidence="1 2">
    <name type="scientific">Hypoxylon rubiginosum</name>
    <dbReference type="NCBI Taxonomy" id="110542"/>
    <lineage>
        <taxon>Eukaryota</taxon>
        <taxon>Fungi</taxon>
        <taxon>Dikarya</taxon>
        <taxon>Ascomycota</taxon>
        <taxon>Pezizomycotina</taxon>
        <taxon>Sordariomycetes</taxon>
        <taxon>Xylariomycetidae</taxon>
        <taxon>Xylariales</taxon>
        <taxon>Hypoxylaceae</taxon>
        <taxon>Hypoxylon</taxon>
    </lineage>
</organism>
<gene>
    <name evidence="1" type="ORF">F4821DRAFT_237272</name>
</gene>
<evidence type="ECO:0000313" key="1">
    <source>
        <dbReference type="EMBL" id="KAI6086953.1"/>
    </source>
</evidence>